<protein>
    <submittedName>
        <fullName evidence="1">13705_t:CDS:1</fullName>
    </submittedName>
</protein>
<organism evidence="1 2">
    <name type="scientific">Gigaspora margarita</name>
    <dbReference type="NCBI Taxonomy" id="4874"/>
    <lineage>
        <taxon>Eukaryota</taxon>
        <taxon>Fungi</taxon>
        <taxon>Fungi incertae sedis</taxon>
        <taxon>Mucoromycota</taxon>
        <taxon>Glomeromycotina</taxon>
        <taxon>Glomeromycetes</taxon>
        <taxon>Diversisporales</taxon>
        <taxon>Gigasporaceae</taxon>
        <taxon>Gigaspora</taxon>
    </lineage>
</organism>
<dbReference type="SMART" id="SM00667">
    <property type="entry name" value="LisH"/>
    <property type="match status" value="1"/>
</dbReference>
<proteinExistence type="predicted"/>
<accession>A0ABN7VT80</accession>
<dbReference type="PROSITE" id="PS50896">
    <property type="entry name" value="LISH"/>
    <property type="match status" value="1"/>
</dbReference>
<dbReference type="Proteomes" id="UP000789901">
    <property type="component" value="Unassembled WGS sequence"/>
</dbReference>
<feature type="non-terminal residue" evidence="1">
    <location>
        <position position="79"/>
    </location>
</feature>
<evidence type="ECO:0000313" key="2">
    <source>
        <dbReference type="Proteomes" id="UP000789901"/>
    </source>
</evidence>
<keyword evidence="2" id="KW-1185">Reference proteome</keyword>
<evidence type="ECO:0000313" key="1">
    <source>
        <dbReference type="EMBL" id="CAG8798140.1"/>
    </source>
</evidence>
<name>A0ABN7VT80_GIGMA</name>
<sequence length="79" mass="9094">MVPATNLISSTNPLTHALILQFLESNKYKNTLAEFRKEAIIENNPKLFDELPSKSLTAIVQDYIIEDMRNNIEKMDLEN</sequence>
<dbReference type="InterPro" id="IPR006594">
    <property type="entry name" value="LisH"/>
</dbReference>
<gene>
    <name evidence="1" type="ORF">GMARGA_LOCUS22539</name>
</gene>
<reference evidence="1 2" key="1">
    <citation type="submission" date="2021-06" db="EMBL/GenBank/DDBJ databases">
        <authorList>
            <person name="Kallberg Y."/>
            <person name="Tangrot J."/>
            <person name="Rosling A."/>
        </authorList>
    </citation>
    <scope>NUCLEOTIDE SEQUENCE [LARGE SCALE GENOMIC DNA]</scope>
    <source>
        <strain evidence="1 2">120-4 pot B 10/14</strain>
    </source>
</reference>
<dbReference type="EMBL" id="CAJVQB010021848">
    <property type="protein sequence ID" value="CAG8798140.1"/>
    <property type="molecule type" value="Genomic_DNA"/>
</dbReference>
<comment type="caution">
    <text evidence="1">The sequence shown here is derived from an EMBL/GenBank/DDBJ whole genome shotgun (WGS) entry which is preliminary data.</text>
</comment>